<dbReference type="SUPFAM" id="SSF55326">
    <property type="entry name" value="PurM N-terminal domain-like"/>
    <property type="match status" value="2"/>
</dbReference>
<dbReference type="Gene3D" id="3.90.650.10">
    <property type="entry name" value="PurM-like C-terminal domain"/>
    <property type="match status" value="2"/>
</dbReference>
<dbReference type="InterPro" id="IPR010918">
    <property type="entry name" value="PurM-like_C_dom"/>
</dbReference>
<feature type="domain" description="FGAR-AT PurM N-terminal-like" evidence="17">
    <location>
        <begin position="831"/>
        <end position="991"/>
    </location>
</feature>
<evidence type="ECO:0000256" key="5">
    <source>
        <dbReference type="ARBA" id="ARBA00022723"/>
    </source>
</evidence>
<evidence type="ECO:0000256" key="1">
    <source>
        <dbReference type="ARBA" id="ARBA00004920"/>
    </source>
</evidence>
<dbReference type="EC" id="6.3.5.3" evidence="3"/>
<dbReference type="SUPFAM" id="SSF56042">
    <property type="entry name" value="PurM C-terminal domain-like"/>
    <property type="match status" value="2"/>
</dbReference>
<dbReference type="CTD" id="5198"/>
<dbReference type="InterPro" id="IPR036921">
    <property type="entry name" value="PurM-like_N_sf"/>
</dbReference>
<dbReference type="InterPro" id="IPR036676">
    <property type="entry name" value="PurM-like_C_sf"/>
</dbReference>
<protein>
    <recommendedName>
        <fullName evidence="3">phosphoribosylformylglycinamidine synthase</fullName>
        <ecNumber evidence="3">6.3.5.3</ecNumber>
    </recommendedName>
    <alternativeName>
        <fullName evidence="12">Formylglycinamide ribonucleotide amidotransferase</fullName>
    </alternativeName>
    <alternativeName>
        <fullName evidence="11">Formylglycinamide ribotide amidotransferase</fullName>
    </alternativeName>
</protein>
<keyword evidence="5" id="KW-0479">Metal-binding</keyword>
<organism evidence="18 19">
    <name type="scientific">Hyalella azteca</name>
    <name type="common">Amphipod</name>
    <dbReference type="NCBI Taxonomy" id="294128"/>
    <lineage>
        <taxon>Eukaryota</taxon>
        <taxon>Metazoa</taxon>
        <taxon>Ecdysozoa</taxon>
        <taxon>Arthropoda</taxon>
        <taxon>Crustacea</taxon>
        <taxon>Multicrustacea</taxon>
        <taxon>Malacostraca</taxon>
        <taxon>Eumalacostraca</taxon>
        <taxon>Peracarida</taxon>
        <taxon>Amphipoda</taxon>
        <taxon>Senticaudata</taxon>
        <taxon>Talitrida</taxon>
        <taxon>Talitroidea</taxon>
        <taxon>Hyalellidae</taxon>
        <taxon>Hyalella</taxon>
    </lineage>
</organism>
<comment type="similarity">
    <text evidence="2">In the N-terminal section; belongs to the FGAMS family.</text>
</comment>
<dbReference type="Pfam" id="PF18072">
    <property type="entry name" value="FGAR-AT_linker"/>
    <property type="match status" value="1"/>
</dbReference>
<dbReference type="GeneID" id="108673753"/>
<dbReference type="SUPFAM" id="SSF109736">
    <property type="entry name" value="FGAM synthase PurL, linker domain"/>
    <property type="match status" value="1"/>
</dbReference>
<feature type="domain" description="PurM-like C-terminal" evidence="14">
    <location>
        <begin position="619"/>
        <end position="764"/>
    </location>
</feature>
<dbReference type="SUPFAM" id="SSF82697">
    <property type="entry name" value="PurS-like"/>
    <property type="match status" value="1"/>
</dbReference>
<keyword evidence="8" id="KW-0067">ATP-binding</keyword>
<comment type="pathway">
    <text evidence="1">Purine metabolism; IMP biosynthesis via de novo pathway; 5-amino-1-(5-phospho-D-ribosyl)imidazole from N(2)-formyl-N(1)-(5-phospho-D-ribosyl)glycinamide: step 1/2.</text>
</comment>
<dbReference type="CDD" id="cd02204">
    <property type="entry name" value="PurL_repeat2"/>
    <property type="match status" value="1"/>
</dbReference>
<evidence type="ECO:0000256" key="11">
    <source>
        <dbReference type="ARBA" id="ARBA00029823"/>
    </source>
</evidence>
<dbReference type="Proteomes" id="UP000694843">
    <property type="component" value="Unplaced"/>
</dbReference>
<dbReference type="SUPFAM" id="SSF52317">
    <property type="entry name" value="Class I glutamine amidotransferase-like"/>
    <property type="match status" value="1"/>
</dbReference>
<evidence type="ECO:0000256" key="8">
    <source>
        <dbReference type="ARBA" id="ARBA00022840"/>
    </source>
</evidence>
<evidence type="ECO:0000256" key="4">
    <source>
        <dbReference type="ARBA" id="ARBA00022598"/>
    </source>
</evidence>
<dbReference type="OrthoDB" id="6666987at2759"/>
<dbReference type="GO" id="GO:0005524">
    <property type="term" value="F:ATP binding"/>
    <property type="evidence" value="ECO:0007669"/>
    <property type="project" value="UniProtKB-KW"/>
</dbReference>
<dbReference type="NCBIfam" id="NF003672">
    <property type="entry name" value="PRK05297.1"/>
    <property type="match status" value="1"/>
</dbReference>
<dbReference type="RefSeq" id="XP_047739877.1">
    <property type="nucleotide sequence ID" value="XM_047883921.1"/>
</dbReference>
<sequence length="1540" mass="169929">MDESDSLDMKDSDLLSLRDVKLDFLLRKDEGFTSSARQDQGIRMKDQGSRMKDQGSRMKDQGSRMQDQGSRMKSVGNGYDEGAVVKACQSYAFPNQLEDIEDESALPGVVLEEGNPEYIPVMHERGTKMTDMTSEAAPTAARDAKPPPPLLRWFGEAVDCQETCDKLGANVAAVRRQPCYYIQLKWKDRFHRMPLVYRQQQGKTFLKQLLGEGAVGCEDSVEATEDLQVDHLLLEPLCPRTQFIVEIGPKLRHRTPWCVQVLSICAAARVPVQRIERTVRYLVTAAHPAPDIAALRQKVTDLLHDPVLEDVYEAPLESFFDESPSCEYLWEEVPLLSVGRTLLKQISDEHALGFDEADIDFYYNLYENELGRNPTMPELCDLAQSNSEHSRHWFFKGRYLLEDGNLEDYSLMEMVMVTNGPTTTNQNNVIKFNDNSSAIAGFRVTSVAPQDPRKMSAFECHDAVRHLLLTAETHNFPTGVAPFSGSATGAGGRIRDVMAAGRGGYVLAATAGYCVGQLNLPDNKLPWEANKDHVGYFEPALKIIIEASNGASDYGNKFGEPVTSGFFRAFGGALGNEWREWLKPIMFSAGVGLLDERHVHKYKPSNDDDDPPHIAKIGGPAYRIGIGGGAASSVEVQGASGNRTKNAVQRGDPEMGNKLNRFVRACIEMGDDNPILSIHDQGAGGNANVLKEIVEGQGADIHAPAFSVGDSTLTLEELWCAEYQESNAILFRTSSQGDLGAIAMRERCKIDDVGTLRNDGRFRLLHTQSYEMPTGESLPVDFPLQTVMQGLPRKTYKWSAERQEAAPLELPDDLRAEDAVERVLKLPSVASKRFLTSKVDRSVTGQVAQQQCVGQHQLPLADVAVTACSFFQHEGVATSTGEQPVVTTVNPAAGARLSLMEALAGLCMAPITTFKDIKCSVNWMWPAKLKGEGYAMYVACSSLCSLMVHLGVAVDGGKDSLGMAAQTLDDHGQAKEVVKAPGTVVVTAYAPCVDITKVVTPDLKGSKRREETRLLWVRPTRTLRARVGGSALAQVYGGLGCETPDFTIEDAAVFVKAFGIIQALIAEGLILSGHDVSEGGLVTCLAEMMFASTCGLDILLPPTPEQDAFCYKSRDHVHPNLAALFAEEIGWVLEVHYNTRLEVIKRFEDVPCFEIGGPTIAPGDRDRFVIRGGADKRVLLLTEVSVLRDAWESTSLELELYQTNAACARQEYDALSNERTFEPYKINFNYRPRLSVEAMRRAAALDARTPKVAVVREEGCNGDREMAAAFMMAGFLVFDVTMTDITACNFDLMQFRGIAFPGGFSFGDVLGAGVGWAACIKGNEETWEMFQHWRHHPRNFSLAVCNGCQLTAQLGWQNSNAGHSLVAVGGAARPDHLFRTNLSGRFESRWSRVRIEKTKNIFLKEMEDSILGVWVAHKEGRFEARGDVKVEDYFTKNLVAIRYVGDDDEPTETYPMNPNGSPMGIAGISSPCGRHLALMPHPERCVLPWQWPYRGHFPEKTMTSQPEGPELTDTAPWAKIFQNAFDWCTNDPSSYDTDSS</sequence>
<keyword evidence="7" id="KW-0658">Purine biosynthesis</keyword>
<evidence type="ECO:0000313" key="18">
    <source>
        <dbReference type="Proteomes" id="UP000694843"/>
    </source>
</evidence>
<dbReference type="GO" id="GO:0005737">
    <property type="term" value="C:cytoplasm"/>
    <property type="evidence" value="ECO:0007669"/>
    <property type="project" value="TreeGrafter"/>
</dbReference>
<evidence type="ECO:0000259" key="17">
    <source>
        <dbReference type="Pfam" id="PF22689"/>
    </source>
</evidence>
<reference evidence="19" key="1">
    <citation type="submission" date="2025-08" db="UniProtKB">
        <authorList>
            <consortium name="RefSeq"/>
        </authorList>
    </citation>
    <scope>IDENTIFICATION</scope>
    <source>
        <tissue evidence="19">Whole organism</tissue>
    </source>
</reference>
<gene>
    <name evidence="19" type="primary">LOC108673753</name>
</gene>
<dbReference type="CDD" id="cd01740">
    <property type="entry name" value="GATase1_FGAR_AT"/>
    <property type="match status" value="1"/>
</dbReference>
<keyword evidence="18" id="KW-1185">Reference proteome</keyword>
<dbReference type="InterPro" id="IPR040707">
    <property type="entry name" value="FGAR-AT_N"/>
</dbReference>
<dbReference type="InterPro" id="IPR029062">
    <property type="entry name" value="Class_I_gatase-like"/>
</dbReference>
<evidence type="ECO:0000256" key="9">
    <source>
        <dbReference type="ARBA" id="ARBA00022842"/>
    </source>
</evidence>
<dbReference type="PANTHER" id="PTHR10099">
    <property type="entry name" value="PHOSPHORIBOSYLFORMYLGLYCINAMIDINE SYNTHASE"/>
    <property type="match status" value="1"/>
</dbReference>
<dbReference type="InterPro" id="IPR036604">
    <property type="entry name" value="PurS-like_sf"/>
</dbReference>
<feature type="domain" description="PurM-like C-terminal" evidence="14">
    <location>
        <begin position="1025"/>
        <end position="1149"/>
    </location>
</feature>
<evidence type="ECO:0000259" key="15">
    <source>
        <dbReference type="Pfam" id="PF18072"/>
    </source>
</evidence>
<dbReference type="Gene3D" id="3.40.50.880">
    <property type="match status" value="1"/>
</dbReference>
<feature type="domain" description="Phosphoribosylformylglycinamidine synthase N-terminal" evidence="16">
    <location>
        <begin position="235"/>
        <end position="314"/>
    </location>
</feature>
<dbReference type="GO" id="GO:0046872">
    <property type="term" value="F:metal ion binding"/>
    <property type="evidence" value="ECO:0007669"/>
    <property type="project" value="UniProtKB-KW"/>
</dbReference>
<feature type="domain" description="Phosphoribosylformylglycinamidine synthase linker" evidence="15">
    <location>
        <begin position="343"/>
        <end position="392"/>
    </location>
</feature>
<dbReference type="Pfam" id="PF22689">
    <property type="entry name" value="FGAR-AT_PurM_N-like"/>
    <property type="match status" value="1"/>
</dbReference>
<dbReference type="Pfam" id="PF13507">
    <property type="entry name" value="GATase_5"/>
    <property type="match status" value="1"/>
</dbReference>
<dbReference type="Gene3D" id="1.10.8.750">
    <property type="entry name" value="Phosphoribosylformylglycinamidine synthase, linker domain"/>
    <property type="match status" value="1"/>
</dbReference>
<evidence type="ECO:0000256" key="3">
    <source>
        <dbReference type="ARBA" id="ARBA00012747"/>
    </source>
</evidence>
<dbReference type="InterPro" id="IPR041609">
    <property type="entry name" value="PurL_linker"/>
</dbReference>
<keyword evidence="6" id="KW-0547">Nucleotide-binding</keyword>
<dbReference type="Pfam" id="PF18076">
    <property type="entry name" value="FGAR-AT_N"/>
    <property type="match status" value="1"/>
</dbReference>
<evidence type="ECO:0000256" key="12">
    <source>
        <dbReference type="ARBA" id="ARBA00032632"/>
    </source>
</evidence>
<feature type="compositionally biased region" description="Basic and acidic residues" evidence="13">
    <location>
        <begin position="40"/>
        <end position="62"/>
    </location>
</feature>
<name>A0A979FTE4_HYAAZ</name>
<evidence type="ECO:0000256" key="2">
    <source>
        <dbReference type="ARBA" id="ARBA00008608"/>
    </source>
</evidence>
<dbReference type="GO" id="GO:0006189">
    <property type="term" value="P:'de novo' IMP biosynthetic process"/>
    <property type="evidence" value="ECO:0007669"/>
    <property type="project" value="InterPro"/>
</dbReference>
<evidence type="ECO:0000256" key="10">
    <source>
        <dbReference type="ARBA" id="ARBA00022962"/>
    </source>
</evidence>
<evidence type="ECO:0000313" key="19">
    <source>
        <dbReference type="RefSeq" id="XP_047739877.1"/>
    </source>
</evidence>
<keyword evidence="10" id="KW-0315">Glutamine amidotransferase</keyword>
<dbReference type="PROSITE" id="PS51273">
    <property type="entry name" value="GATASE_TYPE_1"/>
    <property type="match status" value="1"/>
</dbReference>
<dbReference type="Pfam" id="PF02769">
    <property type="entry name" value="AIRS_C"/>
    <property type="match status" value="2"/>
</dbReference>
<dbReference type="GO" id="GO:0004642">
    <property type="term" value="F:phosphoribosylformylglycinamidine synthase activity"/>
    <property type="evidence" value="ECO:0007669"/>
    <property type="project" value="UniProtKB-EC"/>
</dbReference>
<evidence type="ECO:0000256" key="7">
    <source>
        <dbReference type="ARBA" id="ARBA00022755"/>
    </source>
</evidence>
<dbReference type="Gene3D" id="3.30.1330.10">
    <property type="entry name" value="PurM-like, N-terminal domain"/>
    <property type="match status" value="2"/>
</dbReference>
<accession>A0A979FTE4</accession>
<evidence type="ECO:0000256" key="6">
    <source>
        <dbReference type="ARBA" id="ARBA00022741"/>
    </source>
</evidence>
<evidence type="ECO:0000259" key="16">
    <source>
        <dbReference type="Pfam" id="PF18076"/>
    </source>
</evidence>
<dbReference type="SMART" id="SM01211">
    <property type="entry name" value="GATase_5"/>
    <property type="match status" value="1"/>
</dbReference>
<dbReference type="InterPro" id="IPR010073">
    <property type="entry name" value="PurL_large"/>
</dbReference>
<dbReference type="NCBIfam" id="TIGR01735">
    <property type="entry name" value="FGAM_synt"/>
    <property type="match status" value="1"/>
</dbReference>
<dbReference type="PANTHER" id="PTHR10099:SF1">
    <property type="entry name" value="PHOSPHORIBOSYLFORMYLGLYCINAMIDINE SYNTHASE"/>
    <property type="match status" value="1"/>
</dbReference>
<evidence type="ECO:0000259" key="14">
    <source>
        <dbReference type="Pfam" id="PF02769"/>
    </source>
</evidence>
<proteinExistence type="inferred from homology"/>
<keyword evidence="9" id="KW-0460">Magnesium</keyword>
<dbReference type="InterPro" id="IPR055181">
    <property type="entry name" value="FGAR-AT_PurM_N-like"/>
</dbReference>
<evidence type="ECO:0000256" key="13">
    <source>
        <dbReference type="SAM" id="MobiDB-lite"/>
    </source>
</evidence>
<feature type="region of interest" description="Disordered" evidence="13">
    <location>
        <begin position="33"/>
        <end position="73"/>
    </location>
</feature>
<keyword evidence="4" id="KW-0436">Ligase</keyword>